<dbReference type="InterPro" id="IPR006621">
    <property type="entry name" value="Nose-resist-to-fluoxetine_N"/>
</dbReference>
<dbReference type="Proteomes" id="UP001295444">
    <property type="component" value="Chromosome 05"/>
</dbReference>
<keyword evidence="1" id="KW-1133">Transmembrane helix</keyword>
<dbReference type="AlphaFoldDB" id="A0AAD1SDY6"/>
<sequence length="573" mass="64703">MTIPRLLLLSSCLVFVTSSSFQNVSLKCLEDTMDFLLDLNSKEPKTYAILMYDALGKVGSAILNGNMDRIGLYSECVSVTAPSGNFRGEYCKLHVEQEGAKFVIGICVPNSCSSHEITSLTNMDILKYSDVSFLPPLPNFLLQNDSSLTVASTVCSAGLFPMDSFTIVCICISGVLIILPIFGSIYVGVFQFTVNSSLERLKIVPRKRKQGVNSEHDKLAPAITRRKEQIVKSYGTIFTPFIENGKRIPTGFQPCGRMEQLVSLPTVVMACLLTICKHITIKELISDNSFEWKARVLEKPLYIYALSGPVYLGVDSFFLLSGFRSIKEYLTKVEGVGSSMVGLTTVMKYIYKRIIRLQPLHLASVCLSIGLISLVNWGSFWELPKHQWDNCRSVWWSNILLITNYVSVAESCSGWAWYLSNDFQFHLTTPFLIFLYVKCKRVMFVVVTLLFLVSSLVTILLSYYLHLSINYPTGERLSFNHTRLNYWVEYYTKPYCRYGPFLVVASSPTDSSRDRAVVTLTLDQIFEDFWDNHNSLQIPIKQERSDHPPLYSPFRIQQDALTLTDGGACRAVK</sequence>
<keyword evidence="1" id="KW-0472">Membrane</keyword>
<reference evidence="4" key="1">
    <citation type="submission" date="2022-03" db="EMBL/GenBank/DDBJ databases">
        <authorList>
            <person name="Alioto T."/>
            <person name="Alioto T."/>
            <person name="Gomez Garrido J."/>
        </authorList>
    </citation>
    <scope>NUCLEOTIDE SEQUENCE</scope>
</reference>
<dbReference type="Pfam" id="PF01757">
    <property type="entry name" value="Acyl_transf_3"/>
    <property type="match status" value="1"/>
</dbReference>
<feature type="transmembrane region" description="Helical" evidence="1">
    <location>
        <begin position="415"/>
        <end position="437"/>
    </location>
</feature>
<dbReference type="PANTHER" id="PTHR11161:SF0">
    <property type="entry name" value="O-ACYLTRANSFERASE LIKE PROTEIN"/>
    <property type="match status" value="1"/>
</dbReference>
<feature type="transmembrane region" description="Helical" evidence="1">
    <location>
        <begin position="444"/>
        <end position="465"/>
    </location>
</feature>
<evidence type="ECO:0000313" key="4">
    <source>
        <dbReference type="EMBL" id="CAH2296563.1"/>
    </source>
</evidence>
<dbReference type="GO" id="GO:0016747">
    <property type="term" value="F:acyltransferase activity, transferring groups other than amino-acyl groups"/>
    <property type="evidence" value="ECO:0007669"/>
    <property type="project" value="InterPro"/>
</dbReference>
<feature type="transmembrane region" description="Helical" evidence="1">
    <location>
        <begin position="165"/>
        <end position="192"/>
    </location>
</feature>
<keyword evidence="1" id="KW-0812">Transmembrane</keyword>
<feature type="transmembrane region" description="Helical" evidence="1">
    <location>
        <begin position="360"/>
        <end position="380"/>
    </location>
</feature>
<organism evidence="4 5">
    <name type="scientific">Pelobates cultripes</name>
    <name type="common">Western spadefoot toad</name>
    <dbReference type="NCBI Taxonomy" id="61616"/>
    <lineage>
        <taxon>Eukaryota</taxon>
        <taxon>Metazoa</taxon>
        <taxon>Chordata</taxon>
        <taxon>Craniata</taxon>
        <taxon>Vertebrata</taxon>
        <taxon>Euteleostomi</taxon>
        <taxon>Amphibia</taxon>
        <taxon>Batrachia</taxon>
        <taxon>Anura</taxon>
        <taxon>Pelobatoidea</taxon>
        <taxon>Pelobatidae</taxon>
        <taxon>Pelobates</taxon>
    </lineage>
</organism>
<feature type="chain" id="PRO_5041901324" evidence="2">
    <location>
        <begin position="19"/>
        <end position="573"/>
    </location>
</feature>
<keyword evidence="2" id="KW-0732">Signal</keyword>
<gene>
    <name evidence="4" type="ORF">PECUL_23A007236</name>
</gene>
<evidence type="ECO:0000256" key="2">
    <source>
        <dbReference type="SAM" id="SignalP"/>
    </source>
</evidence>
<keyword evidence="5" id="KW-1185">Reference proteome</keyword>
<dbReference type="Pfam" id="PF20146">
    <property type="entry name" value="NRF"/>
    <property type="match status" value="1"/>
</dbReference>
<protein>
    <submittedName>
        <fullName evidence="4">Nose resistant to fluoxetine 6-like</fullName>
    </submittedName>
</protein>
<dbReference type="SMART" id="SM00703">
    <property type="entry name" value="NRF"/>
    <property type="match status" value="1"/>
</dbReference>
<accession>A0AAD1SDY6</accession>
<proteinExistence type="predicted"/>
<feature type="transmembrane region" description="Helical" evidence="1">
    <location>
        <begin position="301"/>
        <end position="323"/>
    </location>
</feature>
<feature type="transmembrane region" description="Helical" evidence="1">
    <location>
        <begin position="261"/>
        <end position="281"/>
    </location>
</feature>
<name>A0AAD1SDY6_PELCU</name>
<feature type="domain" description="Nose resistant-to-fluoxetine protein N-terminal" evidence="3">
    <location>
        <begin position="25"/>
        <end position="157"/>
    </location>
</feature>
<evidence type="ECO:0000256" key="1">
    <source>
        <dbReference type="SAM" id="Phobius"/>
    </source>
</evidence>
<dbReference type="InterPro" id="IPR052728">
    <property type="entry name" value="O2_lipid_transport_reg"/>
</dbReference>
<feature type="signal peptide" evidence="2">
    <location>
        <begin position="1"/>
        <end position="18"/>
    </location>
</feature>
<dbReference type="InterPro" id="IPR002656">
    <property type="entry name" value="Acyl_transf_3_dom"/>
</dbReference>
<evidence type="ECO:0000259" key="3">
    <source>
        <dbReference type="SMART" id="SM00703"/>
    </source>
</evidence>
<dbReference type="EMBL" id="OW240916">
    <property type="protein sequence ID" value="CAH2296563.1"/>
    <property type="molecule type" value="Genomic_DNA"/>
</dbReference>
<evidence type="ECO:0000313" key="5">
    <source>
        <dbReference type="Proteomes" id="UP001295444"/>
    </source>
</evidence>
<dbReference type="PANTHER" id="PTHR11161">
    <property type="entry name" value="O-ACYLTRANSFERASE"/>
    <property type="match status" value="1"/>
</dbReference>